<dbReference type="SUPFAM" id="SSF53850">
    <property type="entry name" value="Periplasmic binding protein-like II"/>
    <property type="match status" value="1"/>
</dbReference>
<evidence type="ECO:0000313" key="3">
    <source>
        <dbReference type="Proteomes" id="UP000256899"/>
    </source>
</evidence>
<evidence type="ECO:0000259" key="1">
    <source>
        <dbReference type="Pfam" id="PF00497"/>
    </source>
</evidence>
<proteinExistence type="predicted"/>
<organism evidence="2 3">
    <name type="scientific">Thalassotalea euphylliae</name>
    <dbReference type="NCBI Taxonomy" id="1655234"/>
    <lineage>
        <taxon>Bacteria</taxon>
        <taxon>Pseudomonadati</taxon>
        <taxon>Pseudomonadota</taxon>
        <taxon>Gammaproteobacteria</taxon>
        <taxon>Alteromonadales</taxon>
        <taxon>Colwelliaceae</taxon>
        <taxon>Thalassotalea</taxon>
    </lineage>
</organism>
<dbReference type="Gene3D" id="3.40.190.10">
    <property type="entry name" value="Periplasmic binding protein-like II"/>
    <property type="match status" value="2"/>
</dbReference>
<dbReference type="Pfam" id="PF00497">
    <property type="entry name" value="SBP_bac_3"/>
    <property type="match status" value="1"/>
</dbReference>
<dbReference type="PANTHER" id="PTHR38834">
    <property type="entry name" value="PERIPLASMIC SUBSTRATE BINDING PROTEIN FAMILY 3"/>
    <property type="match status" value="1"/>
</dbReference>
<sequence>MYGTNLNCSRRGLRLPLVDSWFDSFFNLSAVPLPLTIKLLKTLLRPLVVFTILPASTAIYATPKVTLIGAEVPPFSWQQENKVVGINMDVAAQAAQSIGYQVDRKILPLKRALSTLSHQPNTLMAGLARTPEREHLYTWIGPVVSIKVGLLSWQETINASQGEQLMAGSAIESDQVDSIASEAPHYRAKLCVHYDTPMEAWLKNHGETDYISVTSEQACLSLLAEKLVKHWFTEFHLARYLTSKSSYPVENLSEHEVLIEPELYLAGGLNMSSTDIEKWRMALEQMVEAGDIDKIIKRYVDNY</sequence>
<dbReference type="Proteomes" id="UP000256899">
    <property type="component" value="Unassembled WGS sequence"/>
</dbReference>
<dbReference type="EMBL" id="QUOT01000001">
    <property type="protein sequence ID" value="REL29934.1"/>
    <property type="molecule type" value="Genomic_DNA"/>
</dbReference>
<dbReference type="AlphaFoldDB" id="A0A3E0TZP7"/>
<reference evidence="3" key="1">
    <citation type="submission" date="2018-08" db="EMBL/GenBank/DDBJ databases">
        <title>Thalassotalea euphylliae genome.</title>
        <authorList>
            <person name="Summers S."/>
            <person name="Rice S.A."/>
            <person name="Freckelton M.L."/>
            <person name="Nedved B.T."/>
            <person name="Hadfield M.G."/>
        </authorList>
    </citation>
    <scope>NUCLEOTIDE SEQUENCE [LARGE SCALE GENOMIC DNA]</scope>
    <source>
        <strain evidence="3">H3</strain>
    </source>
</reference>
<dbReference type="PANTHER" id="PTHR38834:SF3">
    <property type="entry name" value="SOLUTE-BINDING PROTEIN FAMILY 3_N-TERMINAL DOMAIN-CONTAINING PROTEIN"/>
    <property type="match status" value="1"/>
</dbReference>
<accession>A0A3E0TZP7</accession>
<feature type="domain" description="Solute-binding protein family 3/N-terminal" evidence="1">
    <location>
        <begin position="70"/>
        <end position="300"/>
    </location>
</feature>
<protein>
    <recommendedName>
        <fullName evidence="1">Solute-binding protein family 3/N-terminal domain-containing protein</fullName>
    </recommendedName>
</protein>
<evidence type="ECO:0000313" key="2">
    <source>
        <dbReference type="EMBL" id="REL29934.1"/>
    </source>
</evidence>
<dbReference type="InterPro" id="IPR001638">
    <property type="entry name" value="Solute-binding_3/MltF_N"/>
</dbReference>
<keyword evidence="3" id="KW-1185">Reference proteome</keyword>
<comment type="caution">
    <text evidence="2">The sequence shown here is derived from an EMBL/GenBank/DDBJ whole genome shotgun (WGS) entry which is preliminary data.</text>
</comment>
<gene>
    <name evidence="2" type="ORF">DXX94_03995</name>
</gene>
<name>A0A3E0TZP7_9GAMM</name>